<evidence type="ECO:0000259" key="6">
    <source>
        <dbReference type="Pfam" id="PF08281"/>
    </source>
</evidence>
<dbReference type="InterPro" id="IPR036388">
    <property type="entry name" value="WH-like_DNA-bd_sf"/>
</dbReference>
<dbReference type="EMBL" id="QVLV01000011">
    <property type="protein sequence ID" value="RGE58481.1"/>
    <property type="molecule type" value="Genomic_DNA"/>
</dbReference>
<gene>
    <name evidence="7" type="ORF">DXC51_16375</name>
</gene>
<keyword evidence="4" id="KW-0804">Transcription</keyword>
<protein>
    <submittedName>
        <fullName evidence="7">Sigma-70 family RNA polymerase sigma factor</fullName>
    </submittedName>
</protein>
<dbReference type="GO" id="GO:0003677">
    <property type="term" value="F:DNA binding"/>
    <property type="evidence" value="ECO:0007669"/>
    <property type="project" value="InterPro"/>
</dbReference>
<evidence type="ECO:0000256" key="4">
    <source>
        <dbReference type="ARBA" id="ARBA00023163"/>
    </source>
</evidence>
<keyword evidence="2" id="KW-0805">Transcription regulation</keyword>
<accession>A0A3E3I1T0</accession>
<feature type="domain" description="RNA polymerase sigma-70 region 2" evidence="5">
    <location>
        <begin position="25"/>
        <end position="88"/>
    </location>
</feature>
<dbReference type="InterPro" id="IPR013249">
    <property type="entry name" value="RNA_pol_sigma70_r4_t2"/>
</dbReference>
<sequence length="172" mass="20530">MELEMLVRRAKKGDKDAFLELMLLHKEYLYRTAFLYTRNQDMACDAVQECIVKSMEAIGQLKKPEFFKSWMTRILINCALAELRRNRRYAEEPEWESEEWAQEEAPVSAEEKMDLYRAIDHLDYPYKVIIIQKYFFDCKLNDIAELLEMPLGTVKVYHARAKEKLKRYLESG</sequence>
<dbReference type="InterPro" id="IPR013324">
    <property type="entry name" value="RNA_pol_sigma_r3/r4-like"/>
</dbReference>
<dbReference type="Proteomes" id="UP000260812">
    <property type="component" value="Unassembled WGS sequence"/>
</dbReference>
<evidence type="ECO:0000256" key="1">
    <source>
        <dbReference type="ARBA" id="ARBA00010641"/>
    </source>
</evidence>
<dbReference type="PANTHER" id="PTHR43133:SF51">
    <property type="entry name" value="RNA POLYMERASE SIGMA FACTOR"/>
    <property type="match status" value="1"/>
</dbReference>
<dbReference type="GO" id="GO:0016987">
    <property type="term" value="F:sigma factor activity"/>
    <property type="evidence" value="ECO:0007669"/>
    <property type="project" value="UniProtKB-KW"/>
</dbReference>
<name>A0A3E3I1T0_9FIRM</name>
<dbReference type="InterPro" id="IPR013325">
    <property type="entry name" value="RNA_pol_sigma_r2"/>
</dbReference>
<dbReference type="PANTHER" id="PTHR43133">
    <property type="entry name" value="RNA POLYMERASE ECF-TYPE SIGMA FACTO"/>
    <property type="match status" value="1"/>
</dbReference>
<evidence type="ECO:0000313" key="8">
    <source>
        <dbReference type="Proteomes" id="UP000260812"/>
    </source>
</evidence>
<dbReference type="GeneID" id="97988403"/>
<keyword evidence="8" id="KW-1185">Reference proteome</keyword>
<dbReference type="NCBIfam" id="TIGR02937">
    <property type="entry name" value="sigma70-ECF"/>
    <property type="match status" value="1"/>
</dbReference>
<dbReference type="SUPFAM" id="SSF88659">
    <property type="entry name" value="Sigma3 and sigma4 domains of RNA polymerase sigma factors"/>
    <property type="match status" value="1"/>
</dbReference>
<evidence type="ECO:0000256" key="3">
    <source>
        <dbReference type="ARBA" id="ARBA00023082"/>
    </source>
</evidence>
<dbReference type="InterPro" id="IPR014284">
    <property type="entry name" value="RNA_pol_sigma-70_dom"/>
</dbReference>
<dbReference type="SUPFAM" id="SSF88946">
    <property type="entry name" value="Sigma2 domain of RNA polymerase sigma factors"/>
    <property type="match status" value="1"/>
</dbReference>
<feature type="domain" description="RNA polymerase sigma factor 70 region 4 type 2" evidence="6">
    <location>
        <begin position="113"/>
        <end position="165"/>
    </location>
</feature>
<dbReference type="GO" id="GO:0006352">
    <property type="term" value="P:DNA-templated transcription initiation"/>
    <property type="evidence" value="ECO:0007669"/>
    <property type="project" value="InterPro"/>
</dbReference>
<evidence type="ECO:0000256" key="2">
    <source>
        <dbReference type="ARBA" id="ARBA00023015"/>
    </source>
</evidence>
<dbReference type="Pfam" id="PF08281">
    <property type="entry name" value="Sigma70_r4_2"/>
    <property type="match status" value="1"/>
</dbReference>
<organism evidence="7 8">
    <name type="scientific">Eisenbergiella massiliensis</name>
    <dbReference type="NCBI Taxonomy" id="1720294"/>
    <lineage>
        <taxon>Bacteria</taxon>
        <taxon>Bacillati</taxon>
        <taxon>Bacillota</taxon>
        <taxon>Clostridia</taxon>
        <taxon>Lachnospirales</taxon>
        <taxon>Lachnospiraceae</taxon>
        <taxon>Eisenbergiella</taxon>
    </lineage>
</organism>
<dbReference type="RefSeq" id="WP_117544944.1">
    <property type="nucleotide sequence ID" value="NZ_JBKUNB010000005.1"/>
</dbReference>
<evidence type="ECO:0000313" key="7">
    <source>
        <dbReference type="EMBL" id="RGE58481.1"/>
    </source>
</evidence>
<evidence type="ECO:0000259" key="5">
    <source>
        <dbReference type="Pfam" id="PF04542"/>
    </source>
</evidence>
<dbReference type="Gene3D" id="1.10.10.10">
    <property type="entry name" value="Winged helix-like DNA-binding domain superfamily/Winged helix DNA-binding domain"/>
    <property type="match status" value="1"/>
</dbReference>
<keyword evidence="3" id="KW-0731">Sigma factor</keyword>
<dbReference type="InterPro" id="IPR007627">
    <property type="entry name" value="RNA_pol_sigma70_r2"/>
</dbReference>
<dbReference type="AlphaFoldDB" id="A0A3E3I1T0"/>
<dbReference type="InterPro" id="IPR039425">
    <property type="entry name" value="RNA_pol_sigma-70-like"/>
</dbReference>
<comment type="similarity">
    <text evidence="1">Belongs to the sigma-70 factor family. ECF subfamily.</text>
</comment>
<comment type="caution">
    <text evidence="7">The sequence shown here is derived from an EMBL/GenBank/DDBJ whole genome shotgun (WGS) entry which is preliminary data.</text>
</comment>
<dbReference type="Gene3D" id="1.10.1740.10">
    <property type="match status" value="1"/>
</dbReference>
<reference evidence="7" key="1">
    <citation type="submission" date="2018-08" db="EMBL/GenBank/DDBJ databases">
        <title>A genome reference for cultivated species of the human gut microbiota.</title>
        <authorList>
            <person name="Zou Y."/>
            <person name="Xue W."/>
            <person name="Luo G."/>
        </authorList>
    </citation>
    <scope>NUCLEOTIDE SEQUENCE [LARGE SCALE GENOMIC DNA]</scope>
    <source>
        <strain evidence="7">TF05-5AC</strain>
    </source>
</reference>
<proteinExistence type="inferred from homology"/>
<dbReference type="Pfam" id="PF04542">
    <property type="entry name" value="Sigma70_r2"/>
    <property type="match status" value="1"/>
</dbReference>